<dbReference type="InterPro" id="IPR030489">
    <property type="entry name" value="TR_Rrf2-type_CS"/>
</dbReference>
<reference evidence="1 2" key="1">
    <citation type="journal article" date="2023" name="Microbiol. Resour. Announc.">
        <title>Complete Genome Sequence of Imperialibacter roseus strain P4T.</title>
        <authorList>
            <person name="Tizabi D.R."/>
            <person name="Bachvaroff T."/>
            <person name="Hill R.T."/>
        </authorList>
    </citation>
    <scope>NUCLEOTIDE SEQUENCE [LARGE SCALE GENOMIC DNA]</scope>
    <source>
        <strain evidence="1 2">P4T</strain>
    </source>
</reference>
<dbReference type="InterPro" id="IPR036390">
    <property type="entry name" value="WH_DNA-bd_sf"/>
</dbReference>
<proteinExistence type="predicted"/>
<dbReference type="NCBIfam" id="TIGR00738">
    <property type="entry name" value="rrf2_super"/>
    <property type="match status" value="1"/>
</dbReference>
<dbReference type="RefSeq" id="WP_151999772.1">
    <property type="nucleotide sequence ID" value="NZ_CP136051.1"/>
</dbReference>
<accession>A0ABZ0IKG4</accession>
<dbReference type="PANTHER" id="PTHR33221:SF15">
    <property type="entry name" value="HTH-TYPE TRANSCRIPTIONAL REGULATOR YWGB-RELATED"/>
    <property type="match status" value="1"/>
</dbReference>
<gene>
    <name evidence="1" type="ORF">RT717_18230</name>
</gene>
<dbReference type="Pfam" id="PF02082">
    <property type="entry name" value="Rrf2"/>
    <property type="match status" value="1"/>
</dbReference>
<dbReference type="InterPro" id="IPR000944">
    <property type="entry name" value="Tscrpt_reg_Rrf2"/>
</dbReference>
<dbReference type="InterPro" id="IPR036388">
    <property type="entry name" value="WH-like_DNA-bd_sf"/>
</dbReference>
<dbReference type="PROSITE" id="PS51197">
    <property type="entry name" value="HTH_RRF2_2"/>
    <property type="match status" value="1"/>
</dbReference>
<dbReference type="EMBL" id="CP136051">
    <property type="protein sequence ID" value="WOK05022.1"/>
    <property type="molecule type" value="Genomic_DNA"/>
</dbReference>
<keyword evidence="2" id="KW-1185">Reference proteome</keyword>
<dbReference type="PROSITE" id="PS01332">
    <property type="entry name" value="HTH_RRF2_1"/>
    <property type="match status" value="1"/>
</dbReference>
<organism evidence="1 2">
    <name type="scientific">Imperialibacter roseus</name>
    <dbReference type="NCBI Taxonomy" id="1324217"/>
    <lineage>
        <taxon>Bacteria</taxon>
        <taxon>Pseudomonadati</taxon>
        <taxon>Bacteroidota</taxon>
        <taxon>Cytophagia</taxon>
        <taxon>Cytophagales</taxon>
        <taxon>Flammeovirgaceae</taxon>
        <taxon>Imperialibacter</taxon>
    </lineage>
</organism>
<dbReference type="PANTHER" id="PTHR33221">
    <property type="entry name" value="WINGED HELIX-TURN-HELIX TRANSCRIPTIONAL REGULATOR, RRF2 FAMILY"/>
    <property type="match status" value="1"/>
</dbReference>
<evidence type="ECO:0000313" key="2">
    <source>
        <dbReference type="Proteomes" id="UP001302349"/>
    </source>
</evidence>
<sequence length="148" mass="16549">MFSKACEYAVRAVMYIAIKSAKGLKPGFKEIAREIDAPDPFVGKILQQLVREGIISSNKGPNGGFYLHPEGKPVPLMDIVRVIDGKEVFSLCVLGLKDCSDKFPCPIHHDVKAFRDKLKESMQNQHVQDLVKKIEQGKVFLKNHSINS</sequence>
<dbReference type="Proteomes" id="UP001302349">
    <property type="component" value="Chromosome"/>
</dbReference>
<evidence type="ECO:0000313" key="1">
    <source>
        <dbReference type="EMBL" id="WOK05022.1"/>
    </source>
</evidence>
<dbReference type="SUPFAM" id="SSF46785">
    <property type="entry name" value="Winged helix' DNA-binding domain"/>
    <property type="match status" value="1"/>
</dbReference>
<protein>
    <submittedName>
        <fullName evidence="1">Rrf2 family transcriptional regulator</fullName>
    </submittedName>
</protein>
<dbReference type="Gene3D" id="1.10.10.10">
    <property type="entry name" value="Winged helix-like DNA-binding domain superfamily/Winged helix DNA-binding domain"/>
    <property type="match status" value="1"/>
</dbReference>
<name>A0ABZ0IKG4_9BACT</name>